<keyword evidence="1" id="KW-0479">Metal-binding</keyword>
<accession>A0A1S3HHB0</accession>
<feature type="domain" description="PH" evidence="4">
    <location>
        <begin position="13"/>
        <end position="122"/>
    </location>
</feature>
<dbReference type="AlphaFoldDB" id="A0A1S3HHB0"/>
<dbReference type="GO" id="GO:0005509">
    <property type="term" value="F:calcium ion binding"/>
    <property type="evidence" value="ECO:0007669"/>
    <property type="project" value="InterPro"/>
</dbReference>
<feature type="domain" description="EF-hand" evidence="5">
    <location>
        <begin position="208"/>
        <end position="243"/>
    </location>
</feature>
<dbReference type="Pfam" id="PF00169">
    <property type="entry name" value="PH"/>
    <property type="match status" value="1"/>
</dbReference>
<dbReference type="Proteomes" id="UP000085678">
    <property type="component" value="Unplaced"/>
</dbReference>
<evidence type="ECO:0000256" key="1">
    <source>
        <dbReference type="ARBA" id="ARBA00022723"/>
    </source>
</evidence>
<gene>
    <name evidence="7" type="primary">LOC106154884</name>
</gene>
<evidence type="ECO:0000313" key="7">
    <source>
        <dbReference type="RefSeq" id="XP_013384876.2"/>
    </source>
</evidence>
<evidence type="ECO:0000259" key="5">
    <source>
        <dbReference type="PROSITE" id="PS50222"/>
    </source>
</evidence>
<dbReference type="InterPro" id="IPR011993">
    <property type="entry name" value="PH-like_dom_sf"/>
</dbReference>
<dbReference type="InterPro" id="IPR011992">
    <property type="entry name" value="EF-hand-dom_pair"/>
</dbReference>
<keyword evidence="2" id="KW-0677">Repeat</keyword>
<dbReference type="KEGG" id="lak:106154884"/>
<name>A0A1S3HHB0_LINAN</name>
<dbReference type="SUPFAM" id="SSF50729">
    <property type="entry name" value="PH domain-like"/>
    <property type="match status" value="1"/>
</dbReference>
<dbReference type="OrthoDB" id="343296at2759"/>
<dbReference type="Pfam" id="PF13202">
    <property type="entry name" value="EF-hand_5"/>
    <property type="match status" value="1"/>
</dbReference>
<dbReference type="PROSITE" id="PS50003">
    <property type="entry name" value="PH_DOMAIN"/>
    <property type="match status" value="1"/>
</dbReference>
<feature type="domain" description="EF-hand" evidence="5">
    <location>
        <begin position="285"/>
        <end position="320"/>
    </location>
</feature>
<evidence type="ECO:0000259" key="4">
    <source>
        <dbReference type="PROSITE" id="PS50003"/>
    </source>
</evidence>
<dbReference type="SMART" id="SM00233">
    <property type="entry name" value="PH"/>
    <property type="match status" value="1"/>
</dbReference>
<dbReference type="InterPro" id="IPR018247">
    <property type="entry name" value="EF_Hand_1_Ca_BS"/>
</dbReference>
<dbReference type="RefSeq" id="XP_013384876.2">
    <property type="nucleotide sequence ID" value="XM_013529422.2"/>
</dbReference>
<dbReference type="PANTHER" id="PTHR34524:SF6">
    <property type="entry name" value="CALCYPHOSINE LIKE"/>
    <property type="match status" value="1"/>
</dbReference>
<dbReference type="STRING" id="7574.A0A1S3HHB0"/>
<feature type="domain" description="EF-hand" evidence="5">
    <location>
        <begin position="244"/>
        <end position="279"/>
    </location>
</feature>
<evidence type="ECO:0000256" key="3">
    <source>
        <dbReference type="ARBA" id="ARBA00022837"/>
    </source>
</evidence>
<dbReference type="InterPro" id="IPR051581">
    <property type="entry name" value="Ca-bind"/>
</dbReference>
<keyword evidence="6" id="KW-1185">Reference proteome</keyword>
<dbReference type="GeneID" id="106154884"/>
<dbReference type="SUPFAM" id="SSF47473">
    <property type="entry name" value="EF-hand"/>
    <property type="match status" value="1"/>
</dbReference>
<protein>
    <submittedName>
        <fullName evidence="7">Uncharacterized protein LOC106154884</fullName>
    </submittedName>
</protein>
<sequence length="626" mass="71830">MCIKHIHEWLVEEVMKSGWINKRSKNCSGIGNWTNWSKIWLILKPDRLEFYEKPPVEKGRSFKKGQILIDKNLMMETVPDYRSFFKKLSGCFMITDALAIYEFGETDGEGPDWFHCLEEVMDSYKINITLVQKMLKERQRRREVAKNTIPVSASDIDIDIRADVLEATTKDVVNGQVNPTVKDQPLSRRTGWQFAKKNYEVPEHVLKKGEDKLKAVFMKVDTNGNGWIDPTEFSTFLKGLGLTLTEKEINLVYNTIDKDRSGRISFQEFEEYFMRNVLDEQETGERTTALRAAFMEADRDGSGTLDFKEFTEYYWEKKRNARLDKLMAGFSKLNKKDGDTITFADFENLFAQSGVSMDPPASSGTQSPKVDVIDLLDKELKEEYDEAAAGELEEYIRDRWEKFASFRRLGASGEAVMTGKDNMVADIVPGEYSLKDIALFSDLPPIVPKYTAVKGVRWVSSGVPGKSGELLFPADFNYVIAVDLATNERLRYYGCSFADAQQVKVSLLYRHGIQDFTYENQYLEDYVEDRGPGIEVHQFSHLDCPLHEDAGVFVIGKFVGEDEIHLTAFEVPVRHTVYAPAGTIHSNDYLKGTWRTMLSDEAEIDHVYLMKKKENGEMENFKFRFE</sequence>
<dbReference type="InParanoid" id="A0A1S3HHB0"/>
<dbReference type="InterPro" id="IPR002048">
    <property type="entry name" value="EF_hand_dom"/>
</dbReference>
<proteinExistence type="predicted"/>
<dbReference type="Pfam" id="PF13499">
    <property type="entry name" value="EF-hand_7"/>
    <property type="match status" value="1"/>
</dbReference>
<dbReference type="PROSITE" id="PS50222">
    <property type="entry name" value="EF_HAND_2"/>
    <property type="match status" value="3"/>
</dbReference>
<dbReference type="SMART" id="SM00054">
    <property type="entry name" value="EFh"/>
    <property type="match status" value="3"/>
</dbReference>
<dbReference type="InterPro" id="IPR001849">
    <property type="entry name" value="PH_domain"/>
</dbReference>
<dbReference type="PROSITE" id="PS00018">
    <property type="entry name" value="EF_HAND_1"/>
    <property type="match status" value="3"/>
</dbReference>
<evidence type="ECO:0000313" key="6">
    <source>
        <dbReference type="Proteomes" id="UP000085678"/>
    </source>
</evidence>
<reference evidence="7" key="1">
    <citation type="submission" date="2025-08" db="UniProtKB">
        <authorList>
            <consortium name="RefSeq"/>
        </authorList>
    </citation>
    <scope>IDENTIFICATION</scope>
    <source>
        <tissue evidence="7">Gonads</tissue>
    </source>
</reference>
<dbReference type="Gene3D" id="2.30.29.30">
    <property type="entry name" value="Pleckstrin-homology domain (PH domain)/Phosphotyrosine-binding domain (PTB)"/>
    <property type="match status" value="1"/>
</dbReference>
<dbReference type="Gene3D" id="1.10.238.10">
    <property type="entry name" value="EF-hand"/>
    <property type="match status" value="2"/>
</dbReference>
<dbReference type="PANTHER" id="PTHR34524">
    <property type="entry name" value="CALCYPHOSIN"/>
    <property type="match status" value="1"/>
</dbReference>
<organism evidence="6 7">
    <name type="scientific">Lingula anatina</name>
    <name type="common">Brachiopod</name>
    <name type="synonym">Lingula unguis</name>
    <dbReference type="NCBI Taxonomy" id="7574"/>
    <lineage>
        <taxon>Eukaryota</taxon>
        <taxon>Metazoa</taxon>
        <taxon>Spiralia</taxon>
        <taxon>Lophotrochozoa</taxon>
        <taxon>Brachiopoda</taxon>
        <taxon>Linguliformea</taxon>
        <taxon>Lingulata</taxon>
        <taxon>Lingulida</taxon>
        <taxon>Linguloidea</taxon>
        <taxon>Lingulidae</taxon>
        <taxon>Lingula</taxon>
    </lineage>
</organism>
<evidence type="ECO:0000256" key="2">
    <source>
        <dbReference type="ARBA" id="ARBA00022737"/>
    </source>
</evidence>
<dbReference type="CDD" id="cd00051">
    <property type="entry name" value="EFh"/>
    <property type="match status" value="1"/>
</dbReference>
<keyword evidence="3" id="KW-0106">Calcium</keyword>